<keyword evidence="4" id="KW-0479">Metal-binding</keyword>
<protein>
    <recommendedName>
        <fullName evidence="10">Beta-phosphoglucomutase</fullName>
        <ecNumber evidence="9">5.4.2.6</ecNumber>
    </recommendedName>
</protein>
<dbReference type="GO" id="GO:0016787">
    <property type="term" value="F:hydrolase activity"/>
    <property type="evidence" value="ECO:0007669"/>
    <property type="project" value="UniProtKB-KW"/>
</dbReference>
<dbReference type="InterPro" id="IPR023198">
    <property type="entry name" value="PGP-like_dom2"/>
</dbReference>
<dbReference type="CDD" id="cd07505">
    <property type="entry name" value="HAD_BPGM-like"/>
    <property type="match status" value="1"/>
</dbReference>
<evidence type="ECO:0000256" key="2">
    <source>
        <dbReference type="ARBA" id="ARBA00006171"/>
    </source>
</evidence>
<feature type="region of interest" description="Disordered" evidence="11">
    <location>
        <begin position="1"/>
        <end position="46"/>
    </location>
</feature>
<dbReference type="InterPro" id="IPR010976">
    <property type="entry name" value="B-phosphoglucomutase_hydrolase"/>
</dbReference>
<dbReference type="Gene3D" id="3.40.50.1000">
    <property type="entry name" value="HAD superfamily/HAD-like"/>
    <property type="match status" value="1"/>
</dbReference>
<evidence type="ECO:0000313" key="13">
    <source>
        <dbReference type="Proteomes" id="UP000183263"/>
    </source>
</evidence>
<evidence type="ECO:0000256" key="11">
    <source>
        <dbReference type="SAM" id="MobiDB-lite"/>
    </source>
</evidence>
<feature type="compositionally biased region" description="Basic and acidic residues" evidence="11">
    <location>
        <begin position="1"/>
        <end position="14"/>
    </location>
</feature>
<evidence type="ECO:0000256" key="6">
    <source>
        <dbReference type="ARBA" id="ARBA00023235"/>
    </source>
</evidence>
<dbReference type="Pfam" id="PF00702">
    <property type="entry name" value="Hydrolase"/>
    <property type="match status" value="1"/>
</dbReference>
<name>A0A1G8H5V3_9NOCA</name>
<keyword evidence="13" id="KW-1185">Reference proteome</keyword>
<dbReference type="InterPro" id="IPR023214">
    <property type="entry name" value="HAD_sf"/>
</dbReference>
<dbReference type="NCBIfam" id="TIGR02009">
    <property type="entry name" value="PGMB-YQAB-SF"/>
    <property type="match status" value="1"/>
</dbReference>
<evidence type="ECO:0000256" key="7">
    <source>
        <dbReference type="ARBA" id="ARBA00023277"/>
    </source>
</evidence>
<gene>
    <name evidence="12" type="ORF">SAMN05444695_104324</name>
</gene>
<keyword evidence="7" id="KW-0119">Carbohydrate metabolism</keyword>
<dbReference type="InterPro" id="IPR036412">
    <property type="entry name" value="HAD-like_sf"/>
</dbReference>
<comment type="cofactor">
    <cofactor evidence="1">
        <name>Mg(2+)</name>
        <dbReference type="ChEBI" id="CHEBI:18420"/>
    </cofactor>
</comment>
<dbReference type="EMBL" id="FNDN01000004">
    <property type="protein sequence ID" value="SDI01939.1"/>
    <property type="molecule type" value="Genomic_DNA"/>
</dbReference>
<organism evidence="12 13">
    <name type="scientific">Rhodococcus triatomae</name>
    <dbReference type="NCBI Taxonomy" id="300028"/>
    <lineage>
        <taxon>Bacteria</taxon>
        <taxon>Bacillati</taxon>
        <taxon>Actinomycetota</taxon>
        <taxon>Actinomycetes</taxon>
        <taxon>Mycobacteriales</taxon>
        <taxon>Nocardiaceae</taxon>
        <taxon>Rhodococcus</taxon>
    </lineage>
</organism>
<evidence type="ECO:0000256" key="9">
    <source>
        <dbReference type="ARBA" id="ARBA00044968"/>
    </source>
</evidence>
<evidence type="ECO:0000256" key="10">
    <source>
        <dbReference type="ARBA" id="ARBA00044991"/>
    </source>
</evidence>
<dbReference type="SFLD" id="SFLDG01129">
    <property type="entry name" value="C1.5:_HAD__Beta-PGM__Phosphata"/>
    <property type="match status" value="1"/>
</dbReference>
<evidence type="ECO:0000256" key="8">
    <source>
        <dbReference type="ARBA" id="ARBA00044926"/>
    </source>
</evidence>
<sequence length="307" mass="32446">MSRIGPDRQPRDLPTEWDDTGTAPNADAKGNVSSHARPAATRTLGDRPEIRRFSGTVDRSGSVEIVIGLPDSISACLFDLDGVLTSTEVLHRKAWKRTFDDFLRTREGTHFAPFTDADYLSYVDGKPRADGVRSFLSSRGITLPEGGHNDPHGAETVNGLGNRKNNLLLAVIDQEGVSPYPGSVRYLSAVYEAGLKIGVVTSSANGKAVLDAAGLSRYVHVRIDGVVIRDRGLRGKPAPDSYLAAAEALAVSPSGAAVFEDAISGVEAGRAGSFGLVVGVDRVGQASALRTHGADVVVSDLEELMTP</sequence>
<keyword evidence="5" id="KW-0460">Magnesium</keyword>
<dbReference type="PANTHER" id="PTHR46193">
    <property type="entry name" value="6-PHOSPHOGLUCONATE PHOSPHATASE"/>
    <property type="match status" value="1"/>
</dbReference>
<dbReference type="GO" id="GO:0008801">
    <property type="term" value="F:beta-phosphoglucomutase activity"/>
    <property type="evidence" value="ECO:0007669"/>
    <property type="project" value="UniProtKB-EC"/>
</dbReference>
<dbReference type="AlphaFoldDB" id="A0A1G8H5V3"/>
<dbReference type="EC" id="5.4.2.6" evidence="9"/>
<comment type="catalytic activity">
    <reaction evidence="8">
        <text>beta-D-glucose 1-phosphate = beta-D-glucose 6-phosphate</text>
        <dbReference type="Rhea" id="RHEA:20113"/>
        <dbReference type="ChEBI" id="CHEBI:57684"/>
        <dbReference type="ChEBI" id="CHEBI:58247"/>
        <dbReference type="EC" id="5.4.2.6"/>
    </reaction>
</comment>
<reference evidence="12 13" key="1">
    <citation type="submission" date="2016-10" db="EMBL/GenBank/DDBJ databases">
        <authorList>
            <person name="de Groot N.N."/>
        </authorList>
    </citation>
    <scope>NUCLEOTIDE SEQUENCE [LARGE SCALE GENOMIC DNA]</scope>
    <source>
        <strain evidence="12 13">DSM 44892</strain>
    </source>
</reference>
<comment type="similarity">
    <text evidence="2">Belongs to the HAD-like hydrolase superfamily. CbbY/CbbZ/Gph/YieH family.</text>
</comment>
<dbReference type="GO" id="GO:0046872">
    <property type="term" value="F:metal ion binding"/>
    <property type="evidence" value="ECO:0007669"/>
    <property type="project" value="UniProtKB-KW"/>
</dbReference>
<dbReference type="NCBIfam" id="TIGR01509">
    <property type="entry name" value="HAD-SF-IA-v3"/>
    <property type="match status" value="1"/>
</dbReference>
<proteinExistence type="inferred from homology"/>
<evidence type="ECO:0000313" key="12">
    <source>
        <dbReference type="EMBL" id="SDI01939.1"/>
    </source>
</evidence>
<dbReference type="Gene3D" id="1.10.150.240">
    <property type="entry name" value="Putative phosphatase, domain 2"/>
    <property type="match status" value="1"/>
</dbReference>
<keyword evidence="12" id="KW-0378">Hydrolase</keyword>
<evidence type="ECO:0000256" key="3">
    <source>
        <dbReference type="ARBA" id="ARBA00022553"/>
    </source>
</evidence>
<keyword evidence="3" id="KW-0597">Phosphoprotein</keyword>
<dbReference type="SFLD" id="SFLDS00003">
    <property type="entry name" value="Haloacid_Dehalogenase"/>
    <property type="match status" value="1"/>
</dbReference>
<accession>A0A1G8H5V3</accession>
<evidence type="ECO:0000256" key="5">
    <source>
        <dbReference type="ARBA" id="ARBA00022842"/>
    </source>
</evidence>
<keyword evidence="6" id="KW-0413">Isomerase</keyword>
<dbReference type="InterPro" id="IPR006439">
    <property type="entry name" value="HAD-SF_hydro_IA"/>
</dbReference>
<dbReference type="PANTHER" id="PTHR46193:SF18">
    <property type="entry name" value="HEXITOL PHOSPHATASE B"/>
    <property type="match status" value="1"/>
</dbReference>
<dbReference type="SUPFAM" id="SSF56784">
    <property type="entry name" value="HAD-like"/>
    <property type="match status" value="1"/>
</dbReference>
<evidence type="ECO:0000256" key="4">
    <source>
        <dbReference type="ARBA" id="ARBA00022723"/>
    </source>
</evidence>
<evidence type="ECO:0000256" key="1">
    <source>
        <dbReference type="ARBA" id="ARBA00001946"/>
    </source>
</evidence>
<dbReference type="Proteomes" id="UP000183263">
    <property type="component" value="Unassembled WGS sequence"/>
</dbReference>
<dbReference type="InterPro" id="IPR051600">
    <property type="entry name" value="Beta-PGM-like"/>
</dbReference>